<name>K1U626_9ZZZZ</name>
<gene>
    <name evidence="3" type="ORF">OBE_01344</name>
</gene>
<accession>K1U626</accession>
<proteinExistence type="predicted"/>
<evidence type="ECO:0000259" key="2">
    <source>
        <dbReference type="Pfam" id="PF25893"/>
    </source>
</evidence>
<evidence type="ECO:0000256" key="1">
    <source>
        <dbReference type="SAM" id="MobiDB-lite"/>
    </source>
</evidence>
<reference evidence="3" key="1">
    <citation type="journal article" date="2013" name="Environ. Microbiol.">
        <title>Microbiota from the distal guts of lean and obese adolescents exhibit partial functional redundancy besides clear differences in community structure.</title>
        <authorList>
            <person name="Ferrer M."/>
            <person name="Ruiz A."/>
            <person name="Lanza F."/>
            <person name="Haange S.B."/>
            <person name="Oberbach A."/>
            <person name="Till H."/>
            <person name="Bargiela R."/>
            <person name="Campoy C."/>
            <person name="Segura M.T."/>
            <person name="Richter M."/>
            <person name="von Bergen M."/>
            <person name="Seifert J."/>
            <person name="Suarez A."/>
        </authorList>
    </citation>
    <scope>NUCLEOTIDE SEQUENCE</scope>
</reference>
<dbReference type="PANTHER" id="PTHR30438">
    <property type="entry name" value="36 KDA ANTIGEN-RELATED"/>
    <property type="match status" value="1"/>
</dbReference>
<comment type="caution">
    <text evidence="3">The sequence shown here is derived from an EMBL/GenBank/DDBJ whole genome shotgun (WGS) entry which is preliminary data.</text>
</comment>
<dbReference type="PANTHER" id="PTHR30438:SF1">
    <property type="entry name" value="36 KDA ANTIGEN"/>
    <property type="match status" value="1"/>
</dbReference>
<evidence type="ECO:0000313" key="3">
    <source>
        <dbReference type="EMBL" id="EKC75474.1"/>
    </source>
</evidence>
<organism evidence="3">
    <name type="scientific">human gut metagenome</name>
    <dbReference type="NCBI Taxonomy" id="408170"/>
    <lineage>
        <taxon>unclassified sequences</taxon>
        <taxon>metagenomes</taxon>
        <taxon>organismal metagenomes</taxon>
    </lineage>
</organism>
<dbReference type="SUPFAM" id="SSF111369">
    <property type="entry name" value="HlyD-like secretion proteins"/>
    <property type="match status" value="1"/>
</dbReference>
<feature type="non-terminal residue" evidence="3">
    <location>
        <position position="103"/>
    </location>
</feature>
<dbReference type="Pfam" id="PF25893">
    <property type="entry name" value="HH_CzcB"/>
    <property type="match status" value="1"/>
</dbReference>
<protein>
    <submittedName>
        <fullName evidence="3">Membrane-fusion protein</fullName>
    </submittedName>
</protein>
<feature type="domain" description="CzcB-like alpha-helical hairpin" evidence="2">
    <location>
        <begin position="36"/>
        <end position="86"/>
    </location>
</feature>
<dbReference type="InterPro" id="IPR058648">
    <property type="entry name" value="HH_CzcB-like"/>
</dbReference>
<sequence length="103" mass="11170">MQQAEAVKSAASAMDQKALTGARIQQKEAALNLWEKAQAGLLLAQKTFDRVNNLYEQGVVPAQKLDEARANLQAMQATERAAKSAMRTGIRRSQQGGERGGSR</sequence>
<dbReference type="AlphaFoldDB" id="K1U626"/>
<feature type="region of interest" description="Disordered" evidence="1">
    <location>
        <begin position="80"/>
        <end position="103"/>
    </location>
</feature>
<dbReference type="Gene3D" id="1.10.287.470">
    <property type="entry name" value="Helix hairpin bin"/>
    <property type="match status" value="1"/>
</dbReference>
<dbReference type="EMBL" id="AJWZ01000884">
    <property type="protein sequence ID" value="EKC75474.1"/>
    <property type="molecule type" value="Genomic_DNA"/>
</dbReference>